<reference evidence="1" key="1">
    <citation type="submission" date="2023-03" db="EMBL/GenBank/DDBJ databases">
        <title>Massive genome expansion in bonnet fungi (Mycena s.s.) driven by repeated elements and novel gene families across ecological guilds.</title>
        <authorList>
            <consortium name="Lawrence Berkeley National Laboratory"/>
            <person name="Harder C.B."/>
            <person name="Miyauchi S."/>
            <person name="Viragh M."/>
            <person name="Kuo A."/>
            <person name="Thoen E."/>
            <person name="Andreopoulos B."/>
            <person name="Lu D."/>
            <person name="Skrede I."/>
            <person name="Drula E."/>
            <person name="Henrissat B."/>
            <person name="Morin E."/>
            <person name="Kohler A."/>
            <person name="Barry K."/>
            <person name="LaButti K."/>
            <person name="Morin E."/>
            <person name="Salamov A."/>
            <person name="Lipzen A."/>
            <person name="Mereny Z."/>
            <person name="Hegedus B."/>
            <person name="Baldrian P."/>
            <person name="Stursova M."/>
            <person name="Weitz H."/>
            <person name="Taylor A."/>
            <person name="Grigoriev I.V."/>
            <person name="Nagy L.G."/>
            <person name="Martin F."/>
            <person name="Kauserud H."/>
        </authorList>
    </citation>
    <scope>NUCLEOTIDE SEQUENCE</scope>
    <source>
        <strain evidence="1">CBHHK002</strain>
    </source>
</reference>
<dbReference type="PANTHER" id="PTHR34389">
    <property type="entry name" value="L-RHAMNOSE MUTAROTASE"/>
    <property type="match status" value="1"/>
</dbReference>
<dbReference type="AlphaFoldDB" id="A0AAD7ES85"/>
<dbReference type="GO" id="GO:0016857">
    <property type="term" value="F:racemase and epimerase activity, acting on carbohydrates and derivatives"/>
    <property type="evidence" value="ECO:0007669"/>
    <property type="project" value="InterPro"/>
</dbReference>
<name>A0AAD7ES85_9AGAR</name>
<comment type="caution">
    <text evidence="1">The sequence shown here is derived from an EMBL/GenBank/DDBJ whole genome shotgun (WGS) entry which is preliminary data.</text>
</comment>
<evidence type="ECO:0008006" key="3">
    <source>
        <dbReference type="Google" id="ProtNLM"/>
    </source>
</evidence>
<dbReference type="SUPFAM" id="SSF54909">
    <property type="entry name" value="Dimeric alpha+beta barrel"/>
    <property type="match status" value="1"/>
</dbReference>
<gene>
    <name evidence="1" type="ORF">DFH08DRAFT_959200</name>
</gene>
<sequence length="244" mass="27180">MVVQTYQPASNETLGQFVDLLFQRLFFAHDAMPVVLSTYENDVAANATIEVNGKHLSAAAFLEVIKGFHATSLAKLTMIEDLVVVPLDPAARTGVVAQISKFTITNKADGKVSEHVSVTIVKVEEKEAKRVCQLIKLKPSAEAEYRAIHAAVWPSVLAALERAHVTDYSIHYWAPLQLLIANFKYTGSDYEADMRKVAEDPETQRWWKVTDVMQETLVDGAEGSGKEIPWWAEAEEVFRFEGKA</sequence>
<dbReference type="Proteomes" id="UP001218218">
    <property type="component" value="Unassembled WGS sequence"/>
</dbReference>
<evidence type="ECO:0000313" key="1">
    <source>
        <dbReference type="EMBL" id="KAJ7349000.1"/>
    </source>
</evidence>
<organism evidence="1 2">
    <name type="scientific">Mycena albidolilacea</name>
    <dbReference type="NCBI Taxonomy" id="1033008"/>
    <lineage>
        <taxon>Eukaryota</taxon>
        <taxon>Fungi</taxon>
        <taxon>Dikarya</taxon>
        <taxon>Basidiomycota</taxon>
        <taxon>Agaricomycotina</taxon>
        <taxon>Agaricomycetes</taxon>
        <taxon>Agaricomycetidae</taxon>
        <taxon>Agaricales</taxon>
        <taxon>Marasmiineae</taxon>
        <taxon>Mycenaceae</taxon>
        <taxon>Mycena</taxon>
    </lineage>
</organism>
<dbReference type="EMBL" id="JARIHO010000016">
    <property type="protein sequence ID" value="KAJ7349000.1"/>
    <property type="molecule type" value="Genomic_DNA"/>
</dbReference>
<accession>A0AAD7ES85</accession>
<dbReference type="Pfam" id="PF05336">
    <property type="entry name" value="rhaM"/>
    <property type="match status" value="1"/>
</dbReference>
<keyword evidence="2" id="KW-1185">Reference proteome</keyword>
<dbReference type="InterPro" id="IPR011008">
    <property type="entry name" value="Dimeric_a/b-barrel"/>
</dbReference>
<evidence type="ECO:0000313" key="2">
    <source>
        <dbReference type="Proteomes" id="UP001218218"/>
    </source>
</evidence>
<proteinExistence type="predicted"/>
<dbReference type="PANTHER" id="PTHR34389:SF2">
    <property type="entry name" value="L-RHAMNOSE MUTAROTASE"/>
    <property type="match status" value="1"/>
</dbReference>
<protein>
    <recommendedName>
        <fullName evidence="3">L-rhamnose mutarotase</fullName>
    </recommendedName>
</protein>
<dbReference type="InterPro" id="IPR008000">
    <property type="entry name" value="Rham/fucose_mutarotase"/>
</dbReference>
<dbReference type="Gene3D" id="3.30.70.100">
    <property type="match status" value="1"/>
</dbReference>